<feature type="domain" description="Protein kinase" evidence="10">
    <location>
        <begin position="4"/>
        <end position="288"/>
    </location>
</feature>
<dbReference type="Proteomes" id="UP000006882">
    <property type="component" value="Chromosome G5"/>
</dbReference>
<keyword evidence="5" id="KW-0418">Kinase</keyword>
<dbReference type="InterPro" id="IPR000719">
    <property type="entry name" value="Prot_kinase_dom"/>
</dbReference>
<evidence type="ECO:0000259" key="10">
    <source>
        <dbReference type="PROSITE" id="PS50011"/>
    </source>
</evidence>
<evidence type="ECO:0000313" key="12">
    <source>
        <dbReference type="Proteomes" id="UP000006882"/>
    </source>
</evidence>
<dbReference type="PROSITE" id="PS00107">
    <property type="entry name" value="PROTEIN_KINASE_ATP"/>
    <property type="match status" value="1"/>
</dbReference>
<name>A0A251P4H8_PRUPE</name>
<sequence>MENYCFLKPLGEGSFGFVWKASHKVTGEIVAIKQLKNEVSRLTSWEEFLQMAEVESLSQLKNHPNIVNLKQAFVGFDGTASLVFEFMEGNLLQFMQLHKKRFNEAEIRNVCHQILLGLDHMHKNGWCHRDLKPENLLVKQGVVKIGDLGSAKKIQPGIPFKDYVTTRWYRAPEVLLGSRFYDSKVDMWAVGVILAEMFNLRPLLPGKNKEEQLFWICSVLGSPTMKSWPEGQILAGQVEYQFPQFSGFGLSFCIPSASESAIQLITSLLSWDPAKRPTAAEALKHPFFVGSHRIPRAIPHAIPERHHHIFPDIGGISTNVLKTRM</sequence>
<evidence type="ECO:0000256" key="2">
    <source>
        <dbReference type="ARBA" id="ARBA00022527"/>
    </source>
</evidence>
<dbReference type="PROSITE" id="PS50011">
    <property type="entry name" value="PROTEIN_KINASE_DOM"/>
    <property type="match status" value="1"/>
</dbReference>
<dbReference type="EMBL" id="CM007655">
    <property type="protein sequence ID" value="ONI06517.1"/>
    <property type="molecule type" value="Genomic_DNA"/>
</dbReference>
<dbReference type="GO" id="GO:0005524">
    <property type="term" value="F:ATP binding"/>
    <property type="evidence" value="ECO:0007669"/>
    <property type="project" value="UniProtKB-UniRule"/>
</dbReference>
<dbReference type="InterPro" id="IPR017441">
    <property type="entry name" value="Protein_kinase_ATP_BS"/>
</dbReference>
<comment type="catalytic activity">
    <reaction evidence="7">
        <text>L-threonyl-[protein] + ATP = O-phospho-L-threonyl-[protein] + ADP + H(+)</text>
        <dbReference type="Rhea" id="RHEA:46608"/>
        <dbReference type="Rhea" id="RHEA-COMP:11060"/>
        <dbReference type="Rhea" id="RHEA-COMP:11605"/>
        <dbReference type="ChEBI" id="CHEBI:15378"/>
        <dbReference type="ChEBI" id="CHEBI:30013"/>
        <dbReference type="ChEBI" id="CHEBI:30616"/>
        <dbReference type="ChEBI" id="CHEBI:61977"/>
        <dbReference type="ChEBI" id="CHEBI:456216"/>
        <dbReference type="EC" id="2.7.11.24"/>
    </reaction>
</comment>
<dbReference type="Gene3D" id="1.10.510.10">
    <property type="entry name" value="Transferase(Phosphotransferase) domain 1"/>
    <property type="match status" value="1"/>
</dbReference>
<dbReference type="STRING" id="3760.A0A251P4H8"/>
<proteinExistence type="inferred from homology"/>
<dbReference type="AlphaFoldDB" id="A0A251P4H8"/>
<protein>
    <recommendedName>
        <fullName evidence="10">Protein kinase domain-containing protein</fullName>
    </recommendedName>
</protein>
<dbReference type="GO" id="GO:0005737">
    <property type="term" value="C:cytoplasm"/>
    <property type="evidence" value="ECO:0000318"/>
    <property type="project" value="GO_Central"/>
</dbReference>
<reference evidence="11 12" key="1">
    <citation type="journal article" date="2013" name="Nat. Genet.">
        <title>The high-quality draft genome of peach (Prunus persica) identifies unique patterns of genetic diversity, domestication and genome evolution.</title>
        <authorList>
            <consortium name="International Peach Genome Initiative"/>
            <person name="Verde I."/>
            <person name="Abbott A.G."/>
            <person name="Scalabrin S."/>
            <person name="Jung S."/>
            <person name="Shu S."/>
            <person name="Marroni F."/>
            <person name="Zhebentyayeva T."/>
            <person name="Dettori M.T."/>
            <person name="Grimwood J."/>
            <person name="Cattonaro F."/>
            <person name="Zuccolo A."/>
            <person name="Rossini L."/>
            <person name="Jenkins J."/>
            <person name="Vendramin E."/>
            <person name="Meisel L.A."/>
            <person name="Decroocq V."/>
            <person name="Sosinski B."/>
            <person name="Prochnik S."/>
            <person name="Mitros T."/>
            <person name="Policriti A."/>
            <person name="Cipriani G."/>
            <person name="Dondini L."/>
            <person name="Ficklin S."/>
            <person name="Goodstein D.M."/>
            <person name="Xuan P."/>
            <person name="Del Fabbro C."/>
            <person name="Aramini V."/>
            <person name="Copetti D."/>
            <person name="Gonzalez S."/>
            <person name="Horner D.S."/>
            <person name="Falchi R."/>
            <person name="Lucas S."/>
            <person name="Mica E."/>
            <person name="Maldonado J."/>
            <person name="Lazzari B."/>
            <person name="Bielenberg D."/>
            <person name="Pirona R."/>
            <person name="Miculan M."/>
            <person name="Barakat A."/>
            <person name="Testolin R."/>
            <person name="Stella A."/>
            <person name="Tartarini S."/>
            <person name="Tonutti P."/>
            <person name="Arus P."/>
            <person name="Orellana A."/>
            <person name="Wells C."/>
            <person name="Main D."/>
            <person name="Vizzotto G."/>
            <person name="Silva H."/>
            <person name="Salamini F."/>
            <person name="Schmutz J."/>
            <person name="Morgante M."/>
            <person name="Rokhsar D.S."/>
        </authorList>
    </citation>
    <scope>NUCLEOTIDE SEQUENCE [LARGE SCALE GENOMIC DNA]</scope>
    <source>
        <strain evidence="12">cv. Nemared</strain>
    </source>
</reference>
<evidence type="ECO:0000256" key="9">
    <source>
        <dbReference type="PROSITE-ProRule" id="PRU10141"/>
    </source>
</evidence>
<dbReference type="eggNOG" id="KOG0661">
    <property type="taxonomic scope" value="Eukaryota"/>
</dbReference>
<dbReference type="FunFam" id="1.10.510.10:FF:000624">
    <property type="entry name" value="Mitogen-activated protein kinase"/>
    <property type="match status" value="1"/>
</dbReference>
<evidence type="ECO:0000256" key="4">
    <source>
        <dbReference type="ARBA" id="ARBA00022741"/>
    </source>
</evidence>
<dbReference type="GO" id="GO:0004707">
    <property type="term" value="F:MAP kinase activity"/>
    <property type="evidence" value="ECO:0007669"/>
    <property type="project" value="UniProtKB-EC"/>
</dbReference>
<dbReference type="GO" id="GO:0005634">
    <property type="term" value="C:nucleus"/>
    <property type="evidence" value="ECO:0000318"/>
    <property type="project" value="GO_Central"/>
</dbReference>
<dbReference type="SMART" id="SM00220">
    <property type="entry name" value="S_TKc"/>
    <property type="match status" value="1"/>
</dbReference>
<dbReference type="InterPro" id="IPR011009">
    <property type="entry name" value="Kinase-like_dom_sf"/>
</dbReference>
<evidence type="ECO:0000256" key="7">
    <source>
        <dbReference type="ARBA" id="ARBA00047592"/>
    </source>
</evidence>
<organism evidence="11 12">
    <name type="scientific">Prunus persica</name>
    <name type="common">Peach</name>
    <name type="synonym">Amygdalus persica</name>
    <dbReference type="NCBI Taxonomy" id="3760"/>
    <lineage>
        <taxon>Eukaryota</taxon>
        <taxon>Viridiplantae</taxon>
        <taxon>Streptophyta</taxon>
        <taxon>Embryophyta</taxon>
        <taxon>Tracheophyta</taxon>
        <taxon>Spermatophyta</taxon>
        <taxon>Magnoliopsida</taxon>
        <taxon>eudicotyledons</taxon>
        <taxon>Gunneridae</taxon>
        <taxon>Pentapetalae</taxon>
        <taxon>rosids</taxon>
        <taxon>fabids</taxon>
        <taxon>Rosales</taxon>
        <taxon>Rosaceae</taxon>
        <taxon>Amygdaloideae</taxon>
        <taxon>Amygdaleae</taxon>
        <taxon>Prunus</taxon>
    </lineage>
</organism>
<evidence type="ECO:0000256" key="6">
    <source>
        <dbReference type="ARBA" id="ARBA00022840"/>
    </source>
</evidence>
<dbReference type="Gramene" id="ONI06517">
    <property type="protein sequence ID" value="ONI06517"/>
    <property type="gene ID" value="PRUPE_5G065900"/>
</dbReference>
<keyword evidence="3" id="KW-0808">Transferase</keyword>
<keyword evidence="12" id="KW-1185">Reference proteome</keyword>
<dbReference type="GO" id="GO:0004674">
    <property type="term" value="F:protein serine/threonine kinase activity"/>
    <property type="evidence" value="ECO:0000318"/>
    <property type="project" value="GO_Central"/>
</dbReference>
<dbReference type="Gene3D" id="3.30.200.20">
    <property type="entry name" value="Phosphorylase Kinase, domain 1"/>
    <property type="match status" value="1"/>
</dbReference>
<evidence type="ECO:0000256" key="3">
    <source>
        <dbReference type="ARBA" id="ARBA00022679"/>
    </source>
</evidence>
<accession>A0A251P4H8</accession>
<keyword evidence="6 9" id="KW-0067">ATP-binding</keyword>
<evidence type="ECO:0000256" key="5">
    <source>
        <dbReference type="ARBA" id="ARBA00022777"/>
    </source>
</evidence>
<comment type="similarity">
    <text evidence="1">Belongs to the protein kinase superfamily. CMGC Ser/Thr protein kinase family. MAP kinase subfamily.</text>
</comment>
<keyword evidence="2" id="KW-0723">Serine/threonine-protein kinase</keyword>
<dbReference type="PANTHER" id="PTHR24055">
    <property type="entry name" value="MITOGEN-ACTIVATED PROTEIN KINASE"/>
    <property type="match status" value="1"/>
</dbReference>
<dbReference type="InterPro" id="IPR050117">
    <property type="entry name" value="MAPK"/>
</dbReference>
<dbReference type="SUPFAM" id="SSF56112">
    <property type="entry name" value="Protein kinase-like (PK-like)"/>
    <property type="match status" value="1"/>
</dbReference>
<dbReference type="Pfam" id="PF00069">
    <property type="entry name" value="Pkinase"/>
    <property type="match status" value="1"/>
</dbReference>
<gene>
    <name evidence="11" type="ORF">PRUPE_5G065900</name>
</gene>
<feature type="binding site" evidence="9">
    <location>
        <position position="33"/>
    </location>
    <ligand>
        <name>ATP</name>
        <dbReference type="ChEBI" id="CHEBI:30616"/>
    </ligand>
</feature>
<comment type="catalytic activity">
    <reaction evidence="8">
        <text>L-seryl-[protein] + ATP = O-phospho-L-seryl-[protein] + ADP + H(+)</text>
        <dbReference type="Rhea" id="RHEA:17989"/>
        <dbReference type="Rhea" id="RHEA-COMP:9863"/>
        <dbReference type="Rhea" id="RHEA-COMP:11604"/>
        <dbReference type="ChEBI" id="CHEBI:15378"/>
        <dbReference type="ChEBI" id="CHEBI:29999"/>
        <dbReference type="ChEBI" id="CHEBI:30616"/>
        <dbReference type="ChEBI" id="CHEBI:83421"/>
        <dbReference type="ChEBI" id="CHEBI:456216"/>
        <dbReference type="EC" id="2.7.11.24"/>
    </reaction>
</comment>
<evidence type="ECO:0000256" key="8">
    <source>
        <dbReference type="ARBA" id="ARBA00048312"/>
    </source>
</evidence>
<dbReference type="GO" id="GO:0035556">
    <property type="term" value="P:intracellular signal transduction"/>
    <property type="evidence" value="ECO:0000318"/>
    <property type="project" value="GO_Central"/>
</dbReference>
<evidence type="ECO:0000256" key="1">
    <source>
        <dbReference type="ARBA" id="ARBA00008832"/>
    </source>
</evidence>
<evidence type="ECO:0000313" key="11">
    <source>
        <dbReference type="EMBL" id="ONI06517.1"/>
    </source>
</evidence>
<keyword evidence="4 9" id="KW-0547">Nucleotide-binding</keyword>